<sequence length="877" mass="101374">MNKRKLLSLLFFSMVIATLSHLFFLQQWVEGSYMAGPNDGLNQMLPFKQLIHENYTSGNFFYSFEFGFGGGFFGQLGYYFSTNLFFILTILVVYVLELLHIIDTPDVLFWAQATIFTSIIRMTVVIFATTFVFRYFSIRTIPAFVGACLYGASVIYFRHVTYWEFFADAFLFVPLLVFGTEKIIREQNPGWFIFAIAATIFNNFYFAFINLLFVGIYILVRWFIPLQKNETPKLQQIKQYGISGVLGFGIGSIAFIPTIYAYFQNYRPAFNQERPLIDFSDNMLLDSRTFLLSTVVVLFLFVFSLYKHHLFRFFAALTLLFILFHFSPFMGSVFNGFSAPRHRFEYLGFFVAGGMVATGLQLKDYIKKKHIISSILLAMLAYGAFALYDQTYAIRTIFDQYMVIQTIIVMGAFIFVSAYNRKLWLSACIIILLANAGMMNTYQFDKLYKGGEVEKTTKEYILSGGYHSSEQQQLIHRIQQQDESFFRIDWKGTDDRNNVPIIQDFNGTSVYSSILNRHVLFWYYENLEVDMKQESISRYSGFGNRANLYSLLRGKYIITPKAPERNIPYGFEPYMESENYQVYRNTNTLPFARTSSQIYKEESLEDRSMVEREQAMLKGIVLPNVTTDPPTLTALPNLMDQAEVEAVGGTYNNGQLHVSSETGGININLSSLPKDANDLYVSFYLKNNVKEAPWFPLHVNDFRTSRKSRESFYRTGINDITIRVPKDQQIAIRVPEGSYTLNELEVYHQDYSVLNQAAQQTNPQPQEVSVNGNDISIKLENEQNDQFLTIPVPYEKGWHVKVNGETKEVRRANYTFLGVELEKGENTISFTYYPPYFKFLLLTFALSLLLSTGWIWIRKRMRPVSDVQTGLFMGKFD</sequence>
<keyword evidence="1" id="KW-0812">Transmembrane</keyword>
<dbReference type="InterPro" id="IPR018580">
    <property type="entry name" value="Uncharacterised_YfhO"/>
</dbReference>
<comment type="caution">
    <text evidence="2">The sequence shown here is derived from an EMBL/GenBank/DDBJ whole genome shotgun (WGS) entry which is preliminary data.</text>
</comment>
<keyword evidence="3" id="KW-1185">Reference proteome</keyword>
<dbReference type="EMBL" id="AVBF01000042">
    <property type="protein sequence ID" value="KGP71946.1"/>
    <property type="molecule type" value="Genomic_DNA"/>
</dbReference>
<feature type="transmembrane region" description="Helical" evidence="1">
    <location>
        <begin position="108"/>
        <end position="133"/>
    </location>
</feature>
<dbReference type="eggNOG" id="COG4485">
    <property type="taxonomic scope" value="Bacteria"/>
</dbReference>
<dbReference type="Pfam" id="PF09586">
    <property type="entry name" value="YfhO"/>
    <property type="match status" value="1"/>
</dbReference>
<dbReference type="AlphaFoldDB" id="A0A0A2TCY9"/>
<protein>
    <recommendedName>
        <fullName evidence="4">YfhO family protein</fullName>
    </recommendedName>
</protein>
<dbReference type="PANTHER" id="PTHR38454:SF1">
    <property type="entry name" value="INTEGRAL MEMBRANE PROTEIN"/>
    <property type="match status" value="1"/>
</dbReference>
<evidence type="ECO:0000313" key="3">
    <source>
        <dbReference type="Proteomes" id="UP000030147"/>
    </source>
</evidence>
<evidence type="ECO:0000313" key="2">
    <source>
        <dbReference type="EMBL" id="KGP71946.1"/>
    </source>
</evidence>
<feature type="transmembrane region" description="Helical" evidence="1">
    <location>
        <begin position="289"/>
        <end position="306"/>
    </location>
</feature>
<reference evidence="2 3" key="1">
    <citation type="journal article" date="2015" name="Stand. Genomic Sci.">
        <title>High quality draft genome sequence of the moderately halophilic bacterium Pontibacillus yanchengensis Y32(T) and comparison among Pontibacillus genomes.</title>
        <authorList>
            <person name="Huang J."/>
            <person name="Qiao Z.X."/>
            <person name="Tang J.W."/>
            <person name="Wang G."/>
        </authorList>
    </citation>
    <scope>NUCLEOTIDE SEQUENCE [LARGE SCALE GENOMIC DNA]</scope>
    <source>
        <strain evidence="2 3">Y32</strain>
    </source>
</reference>
<dbReference type="Proteomes" id="UP000030147">
    <property type="component" value="Unassembled WGS sequence"/>
</dbReference>
<gene>
    <name evidence="2" type="ORF">N782_14715</name>
</gene>
<dbReference type="STRING" id="1385514.N782_14715"/>
<evidence type="ECO:0008006" key="4">
    <source>
        <dbReference type="Google" id="ProtNLM"/>
    </source>
</evidence>
<dbReference type="RefSeq" id="WP_052111355.1">
    <property type="nucleotide sequence ID" value="NZ_AVBF01000042.1"/>
</dbReference>
<evidence type="ECO:0000256" key="1">
    <source>
        <dbReference type="SAM" id="Phobius"/>
    </source>
</evidence>
<keyword evidence="1" id="KW-0472">Membrane</keyword>
<feature type="transmembrane region" description="Helical" evidence="1">
    <location>
        <begin position="76"/>
        <end position="96"/>
    </location>
</feature>
<name>A0A0A2TCY9_9BACI</name>
<feature type="transmembrane region" description="Helical" evidence="1">
    <location>
        <begin position="400"/>
        <end position="416"/>
    </location>
</feature>
<feature type="transmembrane region" description="Helical" evidence="1">
    <location>
        <begin position="371"/>
        <end position="388"/>
    </location>
</feature>
<keyword evidence="1" id="KW-1133">Transmembrane helix</keyword>
<feature type="transmembrane region" description="Helical" evidence="1">
    <location>
        <begin position="423"/>
        <end position="442"/>
    </location>
</feature>
<feature type="transmembrane region" description="Helical" evidence="1">
    <location>
        <begin position="240"/>
        <end position="263"/>
    </location>
</feature>
<feature type="transmembrane region" description="Helical" evidence="1">
    <location>
        <begin position="346"/>
        <end position="362"/>
    </location>
</feature>
<dbReference type="OrthoDB" id="9815466at2"/>
<proteinExistence type="predicted"/>
<dbReference type="PANTHER" id="PTHR38454">
    <property type="entry name" value="INTEGRAL MEMBRANE PROTEIN-RELATED"/>
    <property type="match status" value="1"/>
</dbReference>
<feature type="transmembrane region" description="Helical" evidence="1">
    <location>
        <begin position="191"/>
        <end position="220"/>
    </location>
</feature>
<feature type="transmembrane region" description="Helical" evidence="1">
    <location>
        <begin position="139"/>
        <end position="157"/>
    </location>
</feature>
<accession>A0A0A2TCY9</accession>
<feature type="transmembrane region" description="Helical" evidence="1">
    <location>
        <begin position="313"/>
        <end position="334"/>
    </location>
</feature>
<feature type="transmembrane region" description="Helical" evidence="1">
    <location>
        <begin position="162"/>
        <end position="179"/>
    </location>
</feature>
<feature type="transmembrane region" description="Helical" evidence="1">
    <location>
        <begin position="836"/>
        <end position="857"/>
    </location>
</feature>
<organism evidence="2 3">
    <name type="scientific">Pontibacillus yanchengensis Y32</name>
    <dbReference type="NCBI Taxonomy" id="1385514"/>
    <lineage>
        <taxon>Bacteria</taxon>
        <taxon>Bacillati</taxon>
        <taxon>Bacillota</taxon>
        <taxon>Bacilli</taxon>
        <taxon>Bacillales</taxon>
        <taxon>Bacillaceae</taxon>
        <taxon>Pontibacillus</taxon>
    </lineage>
</organism>